<dbReference type="Proteomes" id="UP000774326">
    <property type="component" value="Unassembled WGS sequence"/>
</dbReference>
<proteinExistence type="predicted"/>
<comment type="caution">
    <text evidence="2">The sequence shown here is derived from an EMBL/GenBank/DDBJ whole genome shotgun (WGS) entry which is preliminary data.</text>
</comment>
<evidence type="ECO:0000256" key="1">
    <source>
        <dbReference type="SAM" id="MobiDB-lite"/>
    </source>
</evidence>
<name>A0A9P8TPE0_WICPI</name>
<dbReference type="EMBL" id="JAEUBG010001462">
    <property type="protein sequence ID" value="KAH3686311.1"/>
    <property type="molecule type" value="Genomic_DNA"/>
</dbReference>
<reference evidence="2" key="2">
    <citation type="submission" date="2021-01" db="EMBL/GenBank/DDBJ databases">
        <authorList>
            <person name="Schikora-Tamarit M.A."/>
        </authorList>
    </citation>
    <scope>NUCLEOTIDE SEQUENCE</scope>
    <source>
        <strain evidence="2">CBS2887</strain>
    </source>
</reference>
<dbReference type="AlphaFoldDB" id="A0A9P8TPE0"/>
<reference evidence="2" key="1">
    <citation type="journal article" date="2021" name="Open Biol.">
        <title>Shared evolutionary footprints suggest mitochondrial oxidative damage underlies multiple complex I losses in fungi.</title>
        <authorList>
            <person name="Schikora-Tamarit M.A."/>
            <person name="Marcet-Houben M."/>
            <person name="Nosek J."/>
            <person name="Gabaldon T."/>
        </authorList>
    </citation>
    <scope>NUCLEOTIDE SEQUENCE</scope>
    <source>
        <strain evidence="2">CBS2887</strain>
    </source>
</reference>
<feature type="region of interest" description="Disordered" evidence="1">
    <location>
        <begin position="1"/>
        <end position="22"/>
    </location>
</feature>
<feature type="compositionally biased region" description="Low complexity" evidence="1">
    <location>
        <begin position="7"/>
        <end position="22"/>
    </location>
</feature>
<evidence type="ECO:0000313" key="3">
    <source>
        <dbReference type="Proteomes" id="UP000774326"/>
    </source>
</evidence>
<sequence>MMTLPETPNTPTKSSSSAATTSKVKYSLVSGVGSLVGYEARIELSPNPSPPGIILEVQSCDFGTVVEELSIRHNQMRPDRSGGVQNEIIPWSQDSWDGDGEDCGVFRCQFARESWSWNRT</sequence>
<protein>
    <submittedName>
        <fullName evidence="2">Uncharacterized protein</fullName>
    </submittedName>
</protein>
<organism evidence="2 3">
    <name type="scientific">Wickerhamomyces pijperi</name>
    <name type="common">Yeast</name>
    <name type="synonym">Pichia pijperi</name>
    <dbReference type="NCBI Taxonomy" id="599730"/>
    <lineage>
        <taxon>Eukaryota</taxon>
        <taxon>Fungi</taxon>
        <taxon>Dikarya</taxon>
        <taxon>Ascomycota</taxon>
        <taxon>Saccharomycotina</taxon>
        <taxon>Saccharomycetes</taxon>
        <taxon>Phaffomycetales</taxon>
        <taxon>Wickerhamomycetaceae</taxon>
        <taxon>Wickerhamomyces</taxon>
    </lineage>
</organism>
<gene>
    <name evidence="2" type="ORF">WICPIJ_002673</name>
</gene>
<keyword evidence="3" id="KW-1185">Reference proteome</keyword>
<evidence type="ECO:0000313" key="2">
    <source>
        <dbReference type="EMBL" id="KAH3686311.1"/>
    </source>
</evidence>
<accession>A0A9P8TPE0</accession>